<proteinExistence type="predicted"/>
<organism evidence="1 2">
    <name type="scientific">Cetraspora pellucida</name>
    <dbReference type="NCBI Taxonomy" id="1433469"/>
    <lineage>
        <taxon>Eukaryota</taxon>
        <taxon>Fungi</taxon>
        <taxon>Fungi incertae sedis</taxon>
        <taxon>Mucoromycota</taxon>
        <taxon>Glomeromycotina</taxon>
        <taxon>Glomeromycetes</taxon>
        <taxon>Diversisporales</taxon>
        <taxon>Gigasporaceae</taxon>
        <taxon>Cetraspora</taxon>
    </lineage>
</organism>
<feature type="non-terminal residue" evidence="1">
    <location>
        <position position="161"/>
    </location>
</feature>
<keyword evidence="2" id="KW-1185">Reference proteome</keyword>
<sequence length="161" mass="18667">GSVITKLQDIYNAYKKLYHEYLQGKMPIQALLDDLKKGPFEYDFICDLEGLIMHLFISHNQSIELTQGAHSVLKQYIQIVLQQTRAHNKLSKIIKEQPMHLLDPTVAHTRKRPIESRNNTQTSTQRIPLAFELEESKTTSRKCDIYYNIGHNSRTCSSHDL</sequence>
<name>A0A9N9J2B3_9GLOM</name>
<protein>
    <submittedName>
        <fullName evidence="1">25026_t:CDS:1</fullName>
    </submittedName>
</protein>
<dbReference type="EMBL" id="CAJVQA010019761">
    <property type="protein sequence ID" value="CAG8760495.1"/>
    <property type="molecule type" value="Genomic_DNA"/>
</dbReference>
<dbReference type="AlphaFoldDB" id="A0A9N9J2B3"/>
<accession>A0A9N9J2B3</accession>
<evidence type="ECO:0000313" key="2">
    <source>
        <dbReference type="Proteomes" id="UP000789759"/>
    </source>
</evidence>
<reference evidence="1" key="1">
    <citation type="submission" date="2021-06" db="EMBL/GenBank/DDBJ databases">
        <authorList>
            <person name="Kallberg Y."/>
            <person name="Tangrot J."/>
            <person name="Rosling A."/>
        </authorList>
    </citation>
    <scope>NUCLEOTIDE SEQUENCE</scope>
    <source>
        <strain evidence="1">FL966</strain>
    </source>
</reference>
<dbReference type="Proteomes" id="UP000789759">
    <property type="component" value="Unassembled WGS sequence"/>
</dbReference>
<dbReference type="OrthoDB" id="2476342at2759"/>
<comment type="caution">
    <text evidence="1">The sequence shown here is derived from an EMBL/GenBank/DDBJ whole genome shotgun (WGS) entry which is preliminary data.</text>
</comment>
<gene>
    <name evidence="1" type="ORF">CPELLU_LOCUS15268</name>
</gene>
<evidence type="ECO:0000313" key="1">
    <source>
        <dbReference type="EMBL" id="CAG8760495.1"/>
    </source>
</evidence>